<protein>
    <recommendedName>
        <fullName evidence="7">DUF8035 domain-containing protein</fullName>
    </recommendedName>
</protein>
<keyword evidence="3 6" id="KW-1133">Transmembrane helix</keyword>
<keyword evidence="2 6" id="KW-0812">Transmembrane</keyword>
<dbReference type="Proteomes" id="UP000720189">
    <property type="component" value="Unassembled WGS sequence"/>
</dbReference>
<evidence type="ECO:0000313" key="8">
    <source>
        <dbReference type="EMBL" id="KAH7234829.1"/>
    </source>
</evidence>
<feature type="transmembrane region" description="Helical" evidence="6">
    <location>
        <begin position="959"/>
        <end position="980"/>
    </location>
</feature>
<feature type="region of interest" description="Disordered" evidence="5">
    <location>
        <begin position="1016"/>
        <end position="1046"/>
    </location>
</feature>
<comment type="subcellular location">
    <subcellularLocation>
        <location evidence="1">Membrane</location>
        <topology evidence="1">Multi-pass membrane protein</topology>
    </subcellularLocation>
</comment>
<dbReference type="GO" id="GO:0016020">
    <property type="term" value="C:membrane"/>
    <property type="evidence" value="ECO:0007669"/>
    <property type="project" value="UniProtKB-SubCell"/>
</dbReference>
<keyword evidence="9" id="KW-1185">Reference proteome</keyword>
<evidence type="ECO:0000256" key="4">
    <source>
        <dbReference type="ARBA" id="ARBA00023136"/>
    </source>
</evidence>
<sequence>MESVGDCWEQSPGSSSSAPTSNSAGRSSKEIQTRISTRIVSWYALCRLGYEFVQEGETFIISWVLGPIDLEELFRYSEPYQKTEKEDQEKPPSIQLPNERISLGIEDGRPPHSTHAVPFLPTPSSFHTHPVTPNDMKDSIMRPWSLQLNTGTVVRQVGRNIWASGQSDLDGTQDTEPVIFLSTPFLALPEMEQEDLTARKLTRTLLEFLYGVETGGIQETSFSNPTSGDRISNLSCILDIPEALFFLIGRGTLISCSVLSLEQMAADTVSIGISSELDGNWPVVYNVRITSPECYIIIEEDCSYKDFRQHIFESSGNYGLDINDFQLVDEHEHGVDCTTWLDYLSSGEVERHSFKLVRISSEILSEVIRGPDLEASAGIENRDIGEAFEEESFDREDFERTMEAAKEMLCRSIGEGTLALNMPPVPPTLLSMSFNTSTKNGIPLFAWPLAQKACKGSQTDGAMALSRLLATIDQSLKEVGIPDILHTSSTRGEVAYKCRVLRSVIDEGVTSQKQEAKDALPYPGPPSSNRIHRNPKSEILATLLKLSEDIFDLFFPPADWFLFPAISAYWGALDVIMCQIYLSSLPKMSLPKNPFGQQYSFTISKELPSHGSGFTCIYMKALPPHGCDDCNKDTVYSSLYGALCHLHRYHIHCTPEARSIFKDPCVGWVQWQPFSFNPKDNIVSVSSKLIDTLTDVRERTRKINLSVSGKETRVPGSLVSFYESITTLLNVTAKEISGLNCERLQNLIRSDRYWIWQNIAIRGRAHNVESKLKSQLEDARRDVMMASETQSDIDRLTISPIGLEFLLITLLRNLHARPIYQKTNKKLDVVEQCRVKSTALRFVAVRDPRRRRFLEISALEEEMEALRIISEVQTRTVKTYNQVLSPDFFTHNTTDWVDLEHRKDIHDMKQMIEVLDEGHGKAIRVFTFVALFFLPLSFVTSFFGMNTADVRELDRDQRIFWSSAIPLTLAVSSLALIFGYKWDTVTALFSKAFKFQDSSGLYEGLEKDLLSQLGEEPARPSRKSGYSSISTPGISSKSGFEARRERKPWEKRVDITITPEPFQGLSVV</sequence>
<feature type="transmembrane region" description="Helical" evidence="6">
    <location>
        <begin position="925"/>
        <end position="947"/>
    </location>
</feature>
<feature type="region of interest" description="Disordered" evidence="5">
    <location>
        <begin position="1"/>
        <end position="30"/>
    </location>
</feature>
<accession>A0A9P9G873</accession>
<evidence type="ECO:0000256" key="1">
    <source>
        <dbReference type="ARBA" id="ARBA00004141"/>
    </source>
</evidence>
<reference evidence="8" key="1">
    <citation type="journal article" date="2021" name="Nat. Commun.">
        <title>Genetic determinants of endophytism in the Arabidopsis root mycobiome.</title>
        <authorList>
            <person name="Mesny F."/>
            <person name="Miyauchi S."/>
            <person name="Thiergart T."/>
            <person name="Pickel B."/>
            <person name="Atanasova L."/>
            <person name="Karlsson M."/>
            <person name="Huettel B."/>
            <person name="Barry K.W."/>
            <person name="Haridas S."/>
            <person name="Chen C."/>
            <person name="Bauer D."/>
            <person name="Andreopoulos W."/>
            <person name="Pangilinan J."/>
            <person name="LaButti K."/>
            <person name="Riley R."/>
            <person name="Lipzen A."/>
            <person name="Clum A."/>
            <person name="Drula E."/>
            <person name="Henrissat B."/>
            <person name="Kohler A."/>
            <person name="Grigoriev I.V."/>
            <person name="Martin F.M."/>
            <person name="Hacquard S."/>
        </authorList>
    </citation>
    <scope>NUCLEOTIDE SEQUENCE</scope>
    <source>
        <strain evidence="8">MPI-CAGE-AT-0023</strain>
    </source>
</reference>
<name>A0A9P9G873_FUSRE</name>
<gene>
    <name evidence="8" type="ORF">BKA55DRAFT_695010</name>
</gene>
<evidence type="ECO:0000256" key="3">
    <source>
        <dbReference type="ARBA" id="ARBA00022989"/>
    </source>
</evidence>
<proteinExistence type="predicted"/>
<dbReference type="OrthoDB" id="5430750at2759"/>
<dbReference type="InterPro" id="IPR058348">
    <property type="entry name" value="DUF8035"/>
</dbReference>
<evidence type="ECO:0000256" key="2">
    <source>
        <dbReference type="ARBA" id="ARBA00022692"/>
    </source>
</evidence>
<dbReference type="GO" id="GO:0046873">
    <property type="term" value="F:metal ion transmembrane transporter activity"/>
    <property type="evidence" value="ECO:0007669"/>
    <property type="project" value="InterPro"/>
</dbReference>
<feature type="compositionally biased region" description="Low complexity" evidence="5">
    <location>
        <begin position="1024"/>
        <end position="1039"/>
    </location>
</feature>
<dbReference type="GeneID" id="70230060"/>
<dbReference type="Pfam" id="PF01544">
    <property type="entry name" value="CorA"/>
    <property type="match status" value="1"/>
</dbReference>
<dbReference type="EMBL" id="JAGMUX010000017">
    <property type="protein sequence ID" value="KAH7234829.1"/>
    <property type="molecule type" value="Genomic_DNA"/>
</dbReference>
<dbReference type="InterPro" id="IPR002523">
    <property type="entry name" value="MgTranspt_CorA/ZnTranspt_ZntB"/>
</dbReference>
<dbReference type="AlphaFoldDB" id="A0A9P9G873"/>
<organism evidence="8 9">
    <name type="scientific">Fusarium redolens</name>
    <dbReference type="NCBI Taxonomy" id="48865"/>
    <lineage>
        <taxon>Eukaryota</taxon>
        <taxon>Fungi</taxon>
        <taxon>Dikarya</taxon>
        <taxon>Ascomycota</taxon>
        <taxon>Pezizomycotina</taxon>
        <taxon>Sordariomycetes</taxon>
        <taxon>Hypocreomycetidae</taxon>
        <taxon>Hypocreales</taxon>
        <taxon>Nectriaceae</taxon>
        <taxon>Fusarium</taxon>
        <taxon>Fusarium redolens species complex</taxon>
    </lineage>
</organism>
<dbReference type="InterPro" id="IPR045863">
    <property type="entry name" value="CorA_TM1_TM2"/>
</dbReference>
<feature type="compositionally biased region" description="Low complexity" evidence="5">
    <location>
        <begin position="11"/>
        <end position="26"/>
    </location>
</feature>
<feature type="domain" description="DUF8035" evidence="7">
    <location>
        <begin position="31"/>
        <end position="80"/>
    </location>
</feature>
<evidence type="ECO:0000259" key="7">
    <source>
        <dbReference type="Pfam" id="PF26118"/>
    </source>
</evidence>
<dbReference type="SUPFAM" id="SSF144083">
    <property type="entry name" value="Magnesium transport protein CorA, transmembrane region"/>
    <property type="match status" value="1"/>
</dbReference>
<evidence type="ECO:0000256" key="5">
    <source>
        <dbReference type="SAM" id="MobiDB-lite"/>
    </source>
</evidence>
<comment type="caution">
    <text evidence="8">The sequence shown here is derived from an EMBL/GenBank/DDBJ whole genome shotgun (WGS) entry which is preliminary data.</text>
</comment>
<dbReference type="Gene3D" id="1.20.58.340">
    <property type="entry name" value="Magnesium transport protein CorA, transmembrane region"/>
    <property type="match status" value="1"/>
</dbReference>
<dbReference type="RefSeq" id="XP_046044594.1">
    <property type="nucleotide sequence ID" value="XM_046200106.1"/>
</dbReference>
<keyword evidence="4 6" id="KW-0472">Membrane</keyword>
<evidence type="ECO:0000313" key="9">
    <source>
        <dbReference type="Proteomes" id="UP000720189"/>
    </source>
</evidence>
<dbReference type="Pfam" id="PF26118">
    <property type="entry name" value="DUF8035"/>
    <property type="match status" value="1"/>
</dbReference>
<evidence type="ECO:0000256" key="6">
    <source>
        <dbReference type="SAM" id="Phobius"/>
    </source>
</evidence>